<protein>
    <submittedName>
        <fullName evidence="1">Uncharacterized protein</fullName>
    </submittedName>
</protein>
<proteinExistence type="predicted"/>
<gene>
    <name evidence="1" type="ORF">NDU88_002999</name>
</gene>
<evidence type="ECO:0000313" key="2">
    <source>
        <dbReference type="Proteomes" id="UP001066276"/>
    </source>
</evidence>
<organism evidence="1 2">
    <name type="scientific">Pleurodeles waltl</name>
    <name type="common">Iberian ribbed newt</name>
    <dbReference type="NCBI Taxonomy" id="8319"/>
    <lineage>
        <taxon>Eukaryota</taxon>
        <taxon>Metazoa</taxon>
        <taxon>Chordata</taxon>
        <taxon>Craniata</taxon>
        <taxon>Vertebrata</taxon>
        <taxon>Euteleostomi</taxon>
        <taxon>Amphibia</taxon>
        <taxon>Batrachia</taxon>
        <taxon>Caudata</taxon>
        <taxon>Salamandroidea</taxon>
        <taxon>Salamandridae</taxon>
        <taxon>Pleurodelinae</taxon>
        <taxon>Pleurodeles</taxon>
    </lineage>
</organism>
<reference evidence="1" key="1">
    <citation type="journal article" date="2022" name="bioRxiv">
        <title>Sequencing and chromosome-scale assembly of the giantPleurodeles waltlgenome.</title>
        <authorList>
            <person name="Brown T."/>
            <person name="Elewa A."/>
            <person name="Iarovenko S."/>
            <person name="Subramanian E."/>
            <person name="Araus A.J."/>
            <person name="Petzold A."/>
            <person name="Susuki M."/>
            <person name="Suzuki K.-i.T."/>
            <person name="Hayashi T."/>
            <person name="Toyoda A."/>
            <person name="Oliveira C."/>
            <person name="Osipova E."/>
            <person name="Leigh N.D."/>
            <person name="Simon A."/>
            <person name="Yun M.H."/>
        </authorList>
    </citation>
    <scope>NUCLEOTIDE SEQUENCE</scope>
    <source>
        <strain evidence="1">20211129_DDA</strain>
        <tissue evidence="1">Liver</tissue>
    </source>
</reference>
<name>A0AAV7V0Z0_PLEWA</name>
<keyword evidence="2" id="KW-1185">Reference proteome</keyword>
<sequence length="99" mass="11235">MPRPRMHCLYFWVLHKNDVMGLALKSQPQSASMSLALAHQPDQNLSDHRKTPTFFLFVFCVSLFLQVRQDERGGMSPAEPTQAVLHTSRGAVRVRAELT</sequence>
<evidence type="ECO:0000313" key="1">
    <source>
        <dbReference type="EMBL" id="KAJ1193703.1"/>
    </source>
</evidence>
<dbReference type="AlphaFoldDB" id="A0AAV7V0Z0"/>
<comment type="caution">
    <text evidence="1">The sequence shown here is derived from an EMBL/GenBank/DDBJ whole genome shotgun (WGS) entry which is preliminary data.</text>
</comment>
<accession>A0AAV7V0Z0</accession>
<dbReference type="Proteomes" id="UP001066276">
    <property type="component" value="Chromosome 2_2"/>
</dbReference>
<dbReference type="EMBL" id="JANPWB010000004">
    <property type="protein sequence ID" value="KAJ1193703.1"/>
    <property type="molecule type" value="Genomic_DNA"/>
</dbReference>